<gene>
    <name evidence="2" type="ORF">BN1708_004238</name>
</gene>
<proteinExistence type="predicted"/>
<protein>
    <submittedName>
        <fullName evidence="2">Uncharacterized protein</fullName>
    </submittedName>
</protein>
<reference evidence="2 3" key="1">
    <citation type="submission" date="2015-05" db="EMBL/GenBank/DDBJ databases">
        <authorList>
            <person name="Wang D.B."/>
            <person name="Wang M."/>
        </authorList>
    </citation>
    <scope>NUCLEOTIDE SEQUENCE [LARGE SCALE GENOMIC DNA]</scope>
    <source>
        <strain evidence="2">VL1</strain>
    </source>
</reference>
<evidence type="ECO:0000313" key="2">
    <source>
        <dbReference type="EMBL" id="CRK26510.1"/>
    </source>
</evidence>
<sequence length="185" mass="20394">MSTPTTLRTMRAPAQLRHGASSLLTVSRNSTSPLSTLPWALGLQLRRAHTSVSRDRKSALKDDADSTDVEMYSRVLNPPASTRPAPLNLPRRDPEASTFSHLLATGKAYISFYKTGLKAVFTNRRLLRETDDYLERSARWYESKSKKRKSTAITNDGAEGGAFVVASSGPVNTPIPPEHSEDIRP</sequence>
<dbReference type="AlphaFoldDB" id="A0A0G4LY91"/>
<feature type="region of interest" description="Disordered" evidence="1">
    <location>
        <begin position="144"/>
        <end position="185"/>
    </location>
</feature>
<accession>A0A0G4LY91</accession>
<keyword evidence="3" id="KW-1185">Reference proteome</keyword>
<dbReference type="Proteomes" id="UP000044602">
    <property type="component" value="Unassembled WGS sequence"/>
</dbReference>
<organism evidence="2 3">
    <name type="scientific">Verticillium longisporum</name>
    <name type="common">Verticillium dahliae var. longisporum</name>
    <dbReference type="NCBI Taxonomy" id="100787"/>
    <lineage>
        <taxon>Eukaryota</taxon>
        <taxon>Fungi</taxon>
        <taxon>Dikarya</taxon>
        <taxon>Ascomycota</taxon>
        <taxon>Pezizomycotina</taxon>
        <taxon>Sordariomycetes</taxon>
        <taxon>Hypocreomycetidae</taxon>
        <taxon>Glomerellales</taxon>
        <taxon>Plectosphaerellaceae</taxon>
        <taxon>Verticillium</taxon>
    </lineage>
</organism>
<evidence type="ECO:0000313" key="3">
    <source>
        <dbReference type="Proteomes" id="UP000044602"/>
    </source>
</evidence>
<dbReference type="EMBL" id="CVQH01020195">
    <property type="protein sequence ID" value="CRK26510.1"/>
    <property type="molecule type" value="Genomic_DNA"/>
</dbReference>
<name>A0A0G4LY91_VERLO</name>
<evidence type="ECO:0000256" key="1">
    <source>
        <dbReference type="SAM" id="MobiDB-lite"/>
    </source>
</evidence>